<protein>
    <recommendedName>
        <fullName evidence="1 3">UDP-N-acetylenolpyruvoylglucosamine reductase</fullName>
        <ecNumber evidence="3">1.3.1.98</ecNumber>
    </recommendedName>
    <alternativeName>
        <fullName evidence="2 3">UDP-N-acetylmuramate dehydrogenase</fullName>
    </alternativeName>
</protein>
<keyword evidence="3" id="KW-0132">Cell division</keyword>
<dbReference type="RefSeq" id="WP_217790335.1">
    <property type="nucleotide sequence ID" value="NZ_JAHSPG010000003.1"/>
</dbReference>
<keyword evidence="3" id="KW-0961">Cell wall biogenesis/degradation</keyword>
<comment type="cofactor">
    <cofactor evidence="3">
        <name>FAD</name>
        <dbReference type="ChEBI" id="CHEBI:57692"/>
    </cofactor>
</comment>
<dbReference type="AlphaFoldDB" id="A0A9E2SA57"/>
<comment type="subcellular location">
    <subcellularLocation>
        <location evidence="3">Cytoplasm</location>
    </subcellularLocation>
</comment>
<dbReference type="InterPro" id="IPR016166">
    <property type="entry name" value="FAD-bd_PCMH"/>
</dbReference>
<dbReference type="EC" id="1.3.1.98" evidence="3"/>
<evidence type="ECO:0000313" key="5">
    <source>
        <dbReference type="EMBL" id="MBV4356690.1"/>
    </source>
</evidence>
<dbReference type="HAMAP" id="MF_00037">
    <property type="entry name" value="MurB"/>
    <property type="match status" value="1"/>
</dbReference>
<dbReference type="Pfam" id="PF02873">
    <property type="entry name" value="MurB_C"/>
    <property type="match status" value="1"/>
</dbReference>
<dbReference type="NCBIfam" id="NF000755">
    <property type="entry name" value="PRK00046.1"/>
    <property type="match status" value="1"/>
</dbReference>
<dbReference type="PANTHER" id="PTHR21071:SF4">
    <property type="entry name" value="UDP-N-ACETYLENOLPYRUVOYLGLUCOSAMINE REDUCTASE"/>
    <property type="match status" value="1"/>
</dbReference>
<dbReference type="GO" id="GO:0009252">
    <property type="term" value="P:peptidoglycan biosynthetic process"/>
    <property type="evidence" value="ECO:0007669"/>
    <property type="project" value="UniProtKB-UniRule"/>
</dbReference>
<comment type="caution">
    <text evidence="5">The sequence shown here is derived from an EMBL/GenBank/DDBJ whole genome shotgun (WGS) entry which is preliminary data.</text>
</comment>
<feature type="active site" description="Proton donor" evidence="3">
    <location>
        <position position="238"/>
    </location>
</feature>
<keyword evidence="3" id="KW-0131">Cell cycle</keyword>
<dbReference type="InterPro" id="IPR006094">
    <property type="entry name" value="Oxid_FAD_bind_N"/>
</dbReference>
<comment type="pathway">
    <text evidence="3">Cell wall biogenesis; peptidoglycan biosynthesis.</text>
</comment>
<dbReference type="InterPro" id="IPR011601">
    <property type="entry name" value="MurB_C"/>
</dbReference>
<dbReference type="GO" id="GO:0071555">
    <property type="term" value="P:cell wall organization"/>
    <property type="evidence" value="ECO:0007669"/>
    <property type="project" value="UniProtKB-KW"/>
</dbReference>
<gene>
    <name evidence="3 5" type="primary">murB</name>
    <name evidence="5" type="ORF">KTO63_05970</name>
</gene>
<sequence>MQILENVSLKSYNTFGIDVVARQFTKFSTIEELNELLTANPAEKNNHMILGGGSNILFTKNFDGIVLKNEIKGIEKIAEDDEYVYVKAGSGESWHQFVLHCIQHNYAGVENLSLIPGNVGASPMQNIGAYGVEIKDVFHELEAFHLHDRKSVKFTLKDCHFGYRESVFKNIYKNLFAIANVTYKLRKQPRFNTTYGAIEHELEKMNVKDLSIQAISQAVINIRSSKLPDPKEIGNAGSFFKNPSVTGEKFESLKNEFPHIVGYPLEGNYFKLAAGWLIEQCGWKGFRKGDAGCHAKQALVLVNYGNANGKEIFDLSTDILKSVEVKFGVELEREVNIN</sequence>
<comment type="function">
    <text evidence="3">Cell wall formation.</text>
</comment>
<keyword evidence="3" id="KW-0285">Flavoprotein</keyword>
<feature type="domain" description="FAD-binding PCMH-type" evidence="4">
    <location>
        <begin position="17"/>
        <end position="188"/>
    </location>
</feature>
<dbReference type="InterPro" id="IPR003170">
    <property type="entry name" value="MurB"/>
</dbReference>
<keyword evidence="3" id="KW-0133">Cell shape</keyword>
<keyword evidence="6" id="KW-1185">Reference proteome</keyword>
<evidence type="ECO:0000256" key="2">
    <source>
        <dbReference type="ARBA" id="ARBA00031026"/>
    </source>
</evidence>
<dbReference type="GO" id="GO:0005829">
    <property type="term" value="C:cytosol"/>
    <property type="evidence" value="ECO:0007669"/>
    <property type="project" value="TreeGrafter"/>
</dbReference>
<keyword evidence="3" id="KW-0573">Peptidoglycan synthesis</keyword>
<evidence type="ECO:0000256" key="1">
    <source>
        <dbReference type="ARBA" id="ARBA00015188"/>
    </source>
</evidence>
<dbReference type="PANTHER" id="PTHR21071">
    <property type="entry name" value="UDP-N-ACETYLENOLPYRUVOYLGLUCOSAMINE REDUCTASE"/>
    <property type="match status" value="1"/>
</dbReference>
<comment type="similarity">
    <text evidence="3">Belongs to the MurB family.</text>
</comment>
<feature type="active site" evidence="3">
    <location>
        <position position="334"/>
    </location>
</feature>
<dbReference type="Pfam" id="PF01565">
    <property type="entry name" value="FAD_binding_4"/>
    <property type="match status" value="1"/>
</dbReference>
<dbReference type="EMBL" id="JAHSPG010000003">
    <property type="protein sequence ID" value="MBV4356690.1"/>
    <property type="molecule type" value="Genomic_DNA"/>
</dbReference>
<comment type="catalytic activity">
    <reaction evidence="3">
        <text>UDP-N-acetyl-alpha-D-muramate + NADP(+) = UDP-N-acetyl-3-O-(1-carboxyvinyl)-alpha-D-glucosamine + NADPH + H(+)</text>
        <dbReference type="Rhea" id="RHEA:12248"/>
        <dbReference type="ChEBI" id="CHEBI:15378"/>
        <dbReference type="ChEBI" id="CHEBI:57783"/>
        <dbReference type="ChEBI" id="CHEBI:58349"/>
        <dbReference type="ChEBI" id="CHEBI:68483"/>
        <dbReference type="ChEBI" id="CHEBI:70757"/>
        <dbReference type="EC" id="1.3.1.98"/>
    </reaction>
</comment>
<evidence type="ECO:0000313" key="6">
    <source>
        <dbReference type="Proteomes" id="UP000812270"/>
    </source>
</evidence>
<dbReference type="PROSITE" id="PS51387">
    <property type="entry name" value="FAD_PCMH"/>
    <property type="match status" value="1"/>
</dbReference>
<organism evidence="5 6">
    <name type="scientific">Pinibacter aurantiacus</name>
    <dbReference type="NCBI Taxonomy" id="2851599"/>
    <lineage>
        <taxon>Bacteria</taxon>
        <taxon>Pseudomonadati</taxon>
        <taxon>Bacteroidota</taxon>
        <taxon>Chitinophagia</taxon>
        <taxon>Chitinophagales</taxon>
        <taxon>Chitinophagaceae</taxon>
        <taxon>Pinibacter</taxon>
    </lineage>
</organism>
<dbReference type="GO" id="GO:0008762">
    <property type="term" value="F:UDP-N-acetylmuramate dehydrogenase activity"/>
    <property type="evidence" value="ECO:0007669"/>
    <property type="project" value="UniProtKB-UniRule"/>
</dbReference>
<name>A0A9E2SA57_9BACT</name>
<keyword evidence="3" id="KW-0274">FAD</keyword>
<dbReference type="GO" id="GO:0051301">
    <property type="term" value="P:cell division"/>
    <property type="evidence" value="ECO:0007669"/>
    <property type="project" value="UniProtKB-KW"/>
</dbReference>
<accession>A0A9E2SA57</accession>
<keyword evidence="3" id="KW-0521">NADP</keyword>
<feature type="active site" evidence="3">
    <location>
        <position position="164"/>
    </location>
</feature>
<keyword evidence="3 5" id="KW-0560">Oxidoreductase</keyword>
<evidence type="ECO:0000256" key="3">
    <source>
        <dbReference type="HAMAP-Rule" id="MF_00037"/>
    </source>
</evidence>
<keyword evidence="3" id="KW-0963">Cytoplasm</keyword>
<dbReference type="GO" id="GO:0071949">
    <property type="term" value="F:FAD binding"/>
    <property type="evidence" value="ECO:0007669"/>
    <property type="project" value="InterPro"/>
</dbReference>
<dbReference type="Proteomes" id="UP000812270">
    <property type="component" value="Unassembled WGS sequence"/>
</dbReference>
<dbReference type="NCBIfam" id="TIGR00179">
    <property type="entry name" value="murB"/>
    <property type="match status" value="1"/>
</dbReference>
<reference evidence="5" key="1">
    <citation type="submission" date="2021-06" db="EMBL/GenBank/DDBJ databases">
        <authorList>
            <person name="Huq M.A."/>
        </authorList>
    </citation>
    <scope>NUCLEOTIDE SEQUENCE</scope>
    <source>
        <strain evidence="5">MAH-26</strain>
    </source>
</reference>
<proteinExistence type="inferred from homology"/>
<dbReference type="GO" id="GO:0008360">
    <property type="term" value="P:regulation of cell shape"/>
    <property type="evidence" value="ECO:0007669"/>
    <property type="project" value="UniProtKB-KW"/>
</dbReference>
<evidence type="ECO:0000259" key="4">
    <source>
        <dbReference type="PROSITE" id="PS51387"/>
    </source>
</evidence>